<feature type="transmembrane region" description="Helical" evidence="10">
    <location>
        <begin position="301"/>
        <end position="317"/>
    </location>
</feature>
<feature type="transmembrane region" description="Helical" evidence="10">
    <location>
        <begin position="146"/>
        <end position="162"/>
    </location>
</feature>
<comment type="caution">
    <text evidence="13">The sequence shown here is derived from an EMBL/GenBank/DDBJ whole genome shotgun (WGS) entry which is preliminary data.</text>
</comment>
<evidence type="ECO:0000256" key="9">
    <source>
        <dbReference type="ARBA" id="ARBA00093617"/>
    </source>
</evidence>
<comment type="function">
    <text evidence="10">Protein O-mannosyltransferase that catalyzes the transfer of a single mannose residue from a polyprenol phospho-mannosyl lipidic donor to the hydroxyl group of selected serine and threonine residues in acceptor proteins.</text>
</comment>
<dbReference type="AlphaFoldDB" id="A0A2H0W9G7"/>
<evidence type="ECO:0000256" key="2">
    <source>
        <dbReference type="ARBA" id="ARBA00004922"/>
    </source>
</evidence>
<evidence type="ECO:0000256" key="4">
    <source>
        <dbReference type="ARBA" id="ARBA00022676"/>
    </source>
</evidence>
<keyword evidence="6 10" id="KW-0812">Transmembrane</keyword>
<keyword evidence="10" id="KW-1003">Cell membrane</keyword>
<gene>
    <name evidence="13" type="ORF">COT75_02230</name>
</gene>
<organism evidence="13 14">
    <name type="scientific">Candidatus Beckwithbacteria bacterium CG10_big_fil_rev_8_21_14_0_10_34_10</name>
    <dbReference type="NCBI Taxonomy" id="1974495"/>
    <lineage>
        <taxon>Bacteria</taxon>
        <taxon>Candidatus Beckwithiibacteriota</taxon>
    </lineage>
</organism>
<dbReference type="PANTHER" id="PTHR10050:SF53">
    <property type="entry name" value="CHROMOSOME UNDETERMINED SCAFFOLD_67, WHOLE GENOME SHOTGUN SEQUENCE"/>
    <property type="match status" value="1"/>
</dbReference>
<evidence type="ECO:0000256" key="1">
    <source>
        <dbReference type="ARBA" id="ARBA00004127"/>
    </source>
</evidence>
<feature type="transmembrane region" description="Helical" evidence="10">
    <location>
        <begin position="182"/>
        <end position="202"/>
    </location>
</feature>
<feature type="domain" description="ArnT-like N-terminal" evidence="11">
    <location>
        <begin position="16"/>
        <end position="232"/>
    </location>
</feature>
<dbReference type="Proteomes" id="UP000230093">
    <property type="component" value="Unassembled WGS sequence"/>
</dbReference>
<sequence>MKKIKLKLNKTTILTLILFLAFFTRVFRLGHPKAYVFDEVYNAFTAQEIAKGNIKAWEWWNSAPQGLAYEWTHPPLGKIIMAGGVFLFGGQHWCYRLPAAFFGTGVILLIYLLGKQLFEDEKIALLAAFLASLDGLLLVMSRTGMLDIFFVFFLLTTILFFLKGKYFSSGIFLGFSLATKWIGFYLYPVLGILILKEFIFLWKNKKQKTVFKLFLTYLLFFVIVPGLIYFLSYGFFFQTGHSLSQFWELQKQMWGYHTNLKASHDYQSLALTWPLMFRPVWFWVRYNKDKIGNIYNLGNPLIWWAGLTVLPVSIIKAAKDLFKRKKFKYSFLIFCYFSFWLPWAFSPRIMFLHHYLSAIPFLCLILANFLSEQKKQIILTYLVLVVLGFMFFYPLNTGVFIPKDLVKFFFWLPSWK</sequence>
<evidence type="ECO:0000259" key="11">
    <source>
        <dbReference type="Pfam" id="PF02366"/>
    </source>
</evidence>
<protein>
    <recommendedName>
        <fullName evidence="9 10">Polyprenol-phosphate-mannose--protein mannosyltransferase</fullName>
        <ecNumber evidence="10">2.4.1.-</ecNumber>
    </recommendedName>
</protein>
<dbReference type="Pfam" id="PF02366">
    <property type="entry name" value="PMT"/>
    <property type="match status" value="1"/>
</dbReference>
<feature type="domain" description="Protein O-mannosyl-transferase C-terminal four TM" evidence="12">
    <location>
        <begin position="243"/>
        <end position="415"/>
    </location>
</feature>
<dbReference type="EC" id="2.4.1.-" evidence="10"/>
<dbReference type="InterPro" id="IPR003342">
    <property type="entry name" value="ArnT-like_N"/>
</dbReference>
<evidence type="ECO:0000256" key="8">
    <source>
        <dbReference type="ARBA" id="ARBA00023136"/>
    </source>
</evidence>
<comment type="pathway">
    <text evidence="2 10">Protein modification; protein glycosylation.</text>
</comment>
<evidence type="ECO:0000313" key="14">
    <source>
        <dbReference type="Proteomes" id="UP000230093"/>
    </source>
</evidence>
<reference evidence="14" key="1">
    <citation type="submission" date="2017-09" db="EMBL/GenBank/DDBJ databases">
        <title>Depth-based differentiation of microbial function through sediment-hosted aquifers and enrichment of novel symbionts in the deep terrestrial subsurface.</title>
        <authorList>
            <person name="Probst A.J."/>
            <person name="Ladd B."/>
            <person name="Jarett J.K."/>
            <person name="Geller-Mcgrath D.E."/>
            <person name="Sieber C.M.K."/>
            <person name="Emerson J.B."/>
            <person name="Anantharaman K."/>
            <person name="Thomas B.C."/>
            <person name="Malmstrom R."/>
            <person name="Stieglmeier M."/>
            <person name="Klingl A."/>
            <person name="Woyke T."/>
            <person name="Ryan C.M."/>
            <person name="Banfield J.F."/>
        </authorList>
    </citation>
    <scope>NUCLEOTIDE SEQUENCE [LARGE SCALE GENOMIC DNA]</scope>
</reference>
<keyword evidence="5 10" id="KW-0808">Transferase</keyword>
<feature type="transmembrane region" description="Helical" evidence="10">
    <location>
        <begin position="97"/>
        <end position="117"/>
    </location>
</feature>
<dbReference type="PANTHER" id="PTHR10050">
    <property type="entry name" value="DOLICHYL-PHOSPHATE-MANNOSE--PROTEIN MANNOSYLTRANSFERASE"/>
    <property type="match status" value="1"/>
</dbReference>
<feature type="transmembrane region" description="Helical" evidence="10">
    <location>
        <begin position="329"/>
        <end position="345"/>
    </location>
</feature>
<dbReference type="InterPro" id="IPR027005">
    <property type="entry name" value="PMT-like"/>
</dbReference>
<feature type="transmembrane region" description="Helical" evidence="10">
    <location>
        <begin position="214"/>
        <end position="236"/>
    </location>
</feature>
<dbReference type="EMBL" id="PEZT01000012">
    <property type="protein sequence ID" value="PIS09301.1"/>
    <property type="molecule type" value="Genomic_DNA"/>
</dbReference>
<feature type="transmembrane region" description="Helical" evidence="10">
    <location>
        <begin position="377"/>
        <end position="395"/>
    </location>
</feature>
<dbReference type="UniPathway" id="UPA00378"/>
<keyword evidence="7 10" id="KW-1133">Transmembrane helix</keyword>
<feature type="transmembrane region" description="Helical" evidence="10">
    <location>
        <begin position="71"/>
        <end position="90"/>
    </location>
</feature>
<proteinExistence type="inferred from homology"/>
<evidence type="ECO:0000256" key="3">
    <source>
        <dbReference type="ARBA" id="ARBA00007222"/>
    </source>
</evidence>
<name>A0A2H0W9G7_9BACT</name>
<dbReference type="Pfam" id="PF16192">
    <property type="entry name" value="PMT_4TMC"/>
    <property type="match status" value="1"/>
</dbReference>
<feature type="transmembrane region" description="Helical" evidence="10">
    <location>
        <begin position="123"/>
        <end position="139"/>
    </location>
</feature>
<comment type="similarity">
    <text evidence="3 10">Belongs to the glycosyltransferase 39 family.</text>
</comment>
<keyword evidence="8 10" id="KW-0472">Membrane</keyword>
<evidence type="ECO:0000259" key="12">
    <source>
        <dbReference type="Pfam" id="PF16192"/>
    </source>
</evidence>
<comment type="subcellular location">
    <subcellularLocation>
        <location evidence="10">Cell membrane</location>
    </subcellularLocation>
    <subcellularLocation>
        <location evidence="1">Endomembrane system</location>
        <topology evidence="1">Multi-pass membrane protein</topology>
    </subcellularLocation>
</comment>
<evidence type="ECO:0000256" key="5">
    <source>
        <dbReference type="ARBA" id="ARBA00022679"/>
    </source>
</evidence>
<evidence type="ECO:0000313" key="13">
    <source>
        <dbReference type="EMBL" id="PIS09301.1"/>
    </source>
</evidence>
<dbReference type="GO" id="GO:0004169">
    <property type="term" value="F:dolichyl-phosphate-mannose-protein mannosyltransferase activity"/>
    <property type="evidence" value="ECO:0007669"/>
    <property type="project" value="UniProtKB-UniRule"/>
</dbReference>
<evidence type="ECO:0000256" key="7">
    <source>
        <dbReference type="ARBA" id="ARBA00022989"/>
    </source>
</evidence>
<feature type="transmembrane region" description="Helical" evidence="10">
    <location>
        <begin position="351"/>
        <end position="370"/>
    </location>
</feature>
<accession>A0A2H0W9G7</accession>
<evidence type="ECO:0000256" key="6">
    <source>
        <dbReference type="ARBA" id="ARBA00022692"/>
    </source>
</evidence>
<dbReference type="InterPro" id="IPR032421">
    <property type="entry name" value="PMT_4TMC"/>
</dbReference>
<dbReference type="GO" id="GO:0012505">
    <property type="term" value="C:endomembrane system"/>
    <property type="evidence" value="ECO:0007669"/>
    <property type="project" value="UniProtKB-SubCell"/>
</dbReference>
<evidence type="ECO:0000256" key="10">
    <source>
        <dbReference type="RuleBase" id="RU367007"/>
    </source>
</evidence>
<keyword evidence="4 10" id="KW-0328">Glycosyltransferase</keyword>
<dbReference type="GO" id="GO:0005886">
    <property type="term" value="C:plasma membrane"/>
    <property type="evidence" value="ECO:0007669"/>
    <property type="project" value="UniProtKB-SubCell"/>
</dbReference>